<evidence type="ECO:0000256" key="6">
    <source>
        <dbReference type="SAM" id="MobiDB-lite"/>
    </source>
</evidence>
<feature type="region of interest" description="Disordered" evidence="6">
    <location>
        <begin position="2094"/>
        <end position="2120"/>
    </location>
</feature>
<comment type="cofactor">
    <cofactor evidence="1">
        <name>pantetheine 4'-phosphate</name>
        <dbReference type="ChEBI" id="CHEBI:47942"/>
    </cofactor>
</comment>
<dbReference type="InterPro" id="IPR010071">
    <property type="entry name" value="AA_adenyl_dom"/>
</dbReference>
<dbReference type="KEGG" id="scl:sce8256"/>
<dbReference type="Gene3D" id="3.40.50.12780">
    <property type="entry name" value="N-terminal domain of ligase-like"/>
    <property type="match status" value="1"/>
</dbReference>
<comment type="similarity">
    <text evidence="2">Belongs to the ATP-dependent AMP-binding enzyme family.</text>
</comment>
<dbReference type="GO" id="GO:0031177">
    <property type="term" value="F:phosphopantetheine binding"/>
    <property type="evidence" value="ECO:0007669"/>
    <property type="project" value="InterPro"/>
</dbReference>
<dbReference type="Pfam" id="PF02668">
    <property type="entry name" value="TauD"/>
    <property type="match status" value="1"/>
</dbReference>
<feature type="domain" description="Carrier" evidence="7">
    <location>
        <begin position="2116"/>
        <end position="2191"/>
    </location>
</feature>
<dbReference type="InterPro" id="IPR000873">
    <property type="entry name" value="AMP-dep_synth/lig_dom"/>
</dbReference>
<dbReference type="FunFam" id="1.10.1200.10:FF:000005">
    <property type="entry name" value="Nonribosomal peptide synthetase 1"/>
    <property type="match status" value="1"/>
</dbReference>
<organism evidence="8 9">
    <name type="scientific">Sorangium cellulosum (strain So ce56)</name>
    <name type="common">Polyangium cellulosum (strain So ce56)</name>
    <dbReference type="NCBI Taxonomy" id="448385"/>
    <lineage>
        <taxon>Bacteria</taxon>
        <taxon>Pseudomonadati</taxon>
        <taxon>Myxococcota</taxon>
        <taxon>Polyangia</taxon>
        <taxon>Polyangiales</taxon>
        <taxon>Polyangiaceae</taxon>
        <taxon>Sorangium</taxon>
    </lineage>
</organism>
<dbReference type="InterPro" id="IPR001242">
    <property type="entry name" value="Condensation_dom"/>
</dbReference>
<dbReference type="Pfam" id="PF00501">
    <property type="entry name" value="AMP-binding"/>
    <property type="match status" value="2"/>
</dbReference>
<dbReference type="Pfam" id="PF00550">
    <property type="entry name" value="PP-binding"/>
    <property type="match status" value="2"/>
</dbReference>
<dbReference type="BioCyc" id="SCEL448385:SCE_RS42290-MONOMER"/>
<dbReference type="Pfam" id="PF00668">
    <property type="entry name" value="Condensation"/>
    <property type="match status" value="3"/>
</dbReference>
<dbReference type="CDD" id="cd19531">
    <property type="entry name" value="LCL_NRPS-like"/>
    <property type="match status" value="1"/>
</dbReference>
<evidence type="ECO:0000256" key="4">
    <source>
        <dbReference type="ARBA" id="ARBA00022553"/>
    </source>
</evidence>
<dbReference type="RefSeq" id="WP_012240865.1">
    <property type="nucleotide sequence ID" value="NC_010162.1"/>
</dbReference>
<evidence type="ECO:0000313" key="9">
    <source>
        <dbReference type="Proteomes" id="UP000002139"/>
    </source>
</evidence>
<dbReference type="PROSITE" id="PS00012">
    <property type="entry name" value="PHOSPHOPANTETHEINE"/>
    <property type="match status" value="2"/>
</dbReference>
<dbReference type="Gene3D" id="3.30.559.10">
    <property type="entry name" value="Chloramphenicol acetyltransferase-like domain"/>
    <property type="match status" value="3"/>
</dbReference>
<evidence type="ECO:0000256" key="3">
    <source>
        <dbReference type="ARBA" id="ARBA00022450"/>
    </source>
</evidence>
<dbReference type="GO" id="GO:0005829">
    <property type="term" value="C:cytosol"/>
    <property type="evidence" value="ECO:0007669"/>
    <property type="project" value="TreeGrafter"/>
</dbReference>
<dbReference type="NCBIfam" id="TIGR01733">
    <property type="entry name" value="AA-adenyl-dom"/>
    <property type="match status" value="2"/>
</dbReference>
<dbReference type="InterPro" id="IPR042098">
    <property type="entry name" value="TauD-like_sf"/>
</dbReference>
<dbReference type="FunFam" id="1.10.1200.10:FF:000016">
    <property type="entry name" value="Non-ribosomal peptide synthase"/>
    <property type="match status" value="1"/>
</dbReference>
<sequence length="3015" mass="327683">MANNKKDVESIHYLSPLQQGLLFHAVSDRSADPYFVQTSFVLEGRLDVGTFERSWQMLAERHPILRTGFVWEGVARPVQVVRPRATIPVAHHDLRGLAAGDREAALAELLAADRRGGFDLLKAPLMRLTLVRVEEDAFYFINSHHHLLLDGWSFGLLLREALVIYRALVRGTTPELPRPRPYREYLAWAQAQDEAAAERFFRGALAGFRTPTPLPLEAAPAAGAAAAGGGAFPFGEQELRFSRAEGDALAACARRLRVTVNTLVQGAWALLLSRHSGEPDVVFGSTVSGRPPELPGSEAIVGLLINTLPVRVRVDEHEPLAAWLSRLQDRNSELRQREWAPLSLVQRWSEVPGGRSLFETLVVFDSYPEGGVGDALRDVRDVRVRALPQPSGGREAGALLTVGRNNYPLSLIVDPSRELGLILCYERRRLTHEAAASLLGQCRALLEAIVARPHARLAELPLVGAAERRRLVTDLNATATASPPTACVHELFEAHAAARPGALAVACEETALTYGELDRKANQLARRLRALGVGPEDRVVLCIERSAEMVLALLGALKAGAAYVPVDPKFPRDRLRAVVEDSGARVVVTQERWAGAFDGPGPALLFLDRDAGALAAEPGAPLGQTARTDNLAYLIYTSGSTGRPKGVAVEHRHLVNYVRGVLARLPLAEGGGMALVSTVAADLGHTSLFGALCSGRALHVLSEARIFDPDATAEYMSRHGVDALKIVPSHLGALLEAARPERVLPARCLVVGGEASSWELIERIRTLAPGCTVVNHYGPTETTVGSLTWQIDPARGRSGATVPIGRPLPNTQAYVLGVNFEPVPVGVPGELYLGGAGVTRGYHARPELTAERFVPDPFGGVPGGRLYRTGDRARVLADGAIEFLGRTDHQIKLRGHRVELGEIEARLREQPEVREAVVAARDDGGAARLVAYVVAREAALDAAALRARLAEQLPDFMVPAVIVALPALPLTANGKIDRAALPEPERAGAPEAGGFVAPRSEVEAILAKIWADILRVERVGIHDNFFALGGDSIRSLQVIARANQRGVKLSPKALFDHPTVAGAAAVAVSSPATPAAGPASAASAAGPDQAGAPRAEPPGATPPPASLFPLSGLTQDEIARHLPDPSGLDDVYPLSPMQEGMLFHTLLNPGSGIYLMQQHYAWHGPLDTGRIIEAWRRVVARHPMLRTSFAWKDLERPLQIVHRQVDLSEILHVLDWRGQTAAEQEQRLTEVLRDELAAGLDMTRAPLMRIRLIRMADDGYRIVRSFHHILTDDWCFAVMMTECLSYYAALGEGRSLELPEPRPYRDYIAWLARQDLAAAERFWREELRGFEEPTPLGVERPAPDGAAPLAGTGMSDELVLLPLALTEALVRLAHQHALTPNTFVQGAWALLLSRYSGQRDVVFGVTVAGRPTDLPGVETIVGLFINSLPLRVRVSPEQPLVAWLEGLLSHNYRIREFEYPPLVNVQRWSELPKGQALFNSLLVFENAPQDPDLGKQVSQVQLSTEQDRVHTNYPMTVVAYPGERLGIRLSYDLRWFERDAVQRMLGHLVQLLEEMASRPGARLGDLSLLGERERRKLLLEWNATGSADPAAPGYVALFEAQARRTPDADAVTCGGRRLSYAALNRAANHVAHALRAQGVGPDTIVAVLESRDIELVVALLGVLKAGGAYLPLDPHQPEQRIAGVVEASRAPVVVTSEAWVPRLAKALAHLPEPARPRFVTRERLAAQRGPAPEPVENPPRLAGPGHLAYVIYTSGSTGVPKGAMVEHAGMLNNVRGKIPALELGPSDVIGQTASQCFDISVWQLLSALLCGGRVHIVPDEIVGDPRRLLEEAEAQGITVLELVPSLLAELVSADADAPRLSRLRWMLPTGEALTPDLCRRWFARYPRVPLMNAYGPAECADDVALHTITAAPGPEVVHMPIGRPVPNVRLHVVTGGDLAPVGVTGEICVAGVGVGRGYLNDPARTAEVFVPDPFGGAPGARMYRTGDLGRRLADGTLEFSGRRDHQVKIRGFRIELGEIEARLARHPEVREAVVTVREERTSGKRLVAYVVGEGGATPAPERLREFLKEALPDYMVPPVFVALPALPLTPNGKVDRKALPAPEAPAADPDGASAGAPTTPTEEALAGIWAEVLGIERAPVHAGFFELGGHSLLATQVVSRVRKALGVELPLRSVFDHPTVAELARDVDRRRDPAGGAPAAGAPPLVAVPRQGPLPLSFAQQRLWFLAQLEPDSAGYNMTAAVRVEGELDLAVLKESLAALVRRHESLRTTFGVVSGEPVQVIAPEGAPGFEVVDLSATPDAERGAAVQRLATDRAERPFDLGRGPLLRLTAIRLRRDELVLVVVVHHIVADGWTMNVLIADLAELYAAARAGRPPALRPLPVQYADFAVWQRRCIQGPVREALLGAWRERLAGPPPALDLRPDHPRSAASTYRGGRRTIAVDRALSEALRALGRREGATLFMTLLAAFKVVLLGRTGQSDVLVGTDVAGRNRAETEGLIGFFVNLLVLRTDLGGLPTFRELLQRVREVTLDAYAHQDLPFEQVVDAVRPAREPGRHPLVQTLFVLQNVPASEISLPGVRFSAMELDREVSRFDLGVFVEETDEGLACTWKYRADLFEPPTIEAMAAHFMAVLRAIVDDPDRRVTALAAAERKERTVEGRARDEGRLRSLKRITPRKVDVGPSALVATSTLGDGPLPLVVKPAVADVDLAAWAREERAFVEAQLLRHGAVLFRGFPIRSAPEFEQVAQAICGELFGEYGDLPREKTGQHIYGSTPYPADKAILFHNESSHLPRWPLKQWFFCVQAAPEGGATPIVDCRRLHEALAPDVRERFRRSGLLYVRNFTPGFDVDWQDFFHTADPAVVEERCRAGGMRCEWLAGGRLRISQRGPAVLSHPKTGERVFFNQIQLHHPAYLEAPVRESLLAMVGEQWLPRNVTYGDGAPIEVETTRALGEAYERCAVRFPWQEGDIILLDNMLVAHGRDPFSGPRKIVVAMGEMITAERAEQASRASDGAVAS</sequence>
<evidence type="ECO:0000256" key="1">
    <source>
        <dbReference type="ARBA" id="ARBA00001957"/>
    </source>
</evidence>
<dbReference type="HOGENOM" id="CLU_000022_0_18_7"/>
<dbReference type="InterPro" id="IPR045851">
    <property type="entry name" value="AMP-bd_C_sf"/>
</dbReference>
<feature type="region of interest" description="Disordered" evidence="6">
    <location>
        <begin position="1075"/>
        <end position="1108"/>
    </location>
</feature>
<evidence type="ECO:0000256" key="2">
    <source>
        <dbReference type="ARBA" id="ARBA00006432"/>
    </source>
</evidence>
<dbReference type="SUPFAM" id="SSF51197">
    <property type="entry name" value="Clavaminate synthase-like"/>
    <property type="match status" value="1"/>
</dbReference>
<accession>A9FNI0</accession>
<keyword evidence="4" id="KW-0597">Phosphoprotein</keyword>
<dbReference type="GO" id="GO:0072330">
    <property type="term" value="P:monocarboxylic acid biosynthetic process"/>
    <property type="evidence" value="ECO:0007669"/>
    <property type="project" value="UniProtKB-ARBA"/>
</dbReference>
<dbReference type="FunFam" id="3.40.50.12780:FF:000012">
    <property type="entry name" value="Non-ribosomal peptide synthetase"/>
    <property type="match status" value="2"/>
</dbReference>
<keyword evidence="5" id="KW-0560">Oxidoreductase</keyword>
<reference evidence="8 9" key="1">
    <citation type="journal article" date="2007" name="Nat. Biotechnol.">
        <title>Complete genome sequence of the myxobacterium Sorangium cellulosum.</title>
        <authorList>
            <person name="Schneiker S."/>
            <person name="Perlova O."/>
            <person name="Kaiser O."/>
            <person name="Gerth K."/>
            <person name="Alici A."/>
            <person name="Altmeyer M.O."/>
            <person name="Bartels D."/>
            <person name="Bekel T."/>
            <person name="Beyer S."/>
            <person name="Bode E."/>
            <person name="Bode H.B."/>
            <person name="Bolten C.J."/>
            <person name="Choudhuri J.V."/>
            <person name="Doss S."/>
            <person name="Elnakady Y.A."/>
            <person name="Frank B."/>
            <person name="Gaigalat L."/>
            <person name="Goesmann A."/>
            <person name="Groeger C."/>
            <person name="Gross F."/>
            <person name="Jelsbak L."/>
            <person name="Jelsbak L."/>
            <person name="Kalinowski J."/>
            <person name="Kegler C."/>
            <person name="Knauber T."/>
            <person name="Konietzny S."/>
            <person name="Kopp M."/>
            <person name="Krause L."/>
            <person name="Krug D."/>
            <person name="Linke B."/>
            <person name="Mahmud T."/>
            <person name="Martinez-Arias R."/>
            <person name="McHardy A.C."/>
            <person name="Merai M."/>
            <person name="Meyer F."/>
            <person name="Mormann S."/>
            <person name="Munoz-Dorado J."/>
            <person name="Perez J."/>
            <person name="Pradella S."/>
            <person name="Rachid S."/>
            <person name="Raddatz G."/>
            <person name="Rosenau F."/>
            <person name="Rueckert C."/>
            <person name="Sasse F."/>
            <person name="Scharfe M."/>
            <person name="Schuster S.C."/>
            <person name="Suen G."/>
            <person name="Treuner-Lange A."/>
            <person name="Velicer G.J."/>
            <person name="Vorholter F.-J."/>
            <person name="Weissman K.J."/>
            <person name="Welch R.D."/>
            <person name="Wenzel S.C."/>
            <person name="Whitworth D.E."/>
            <person name="Wilhelm S."/>
            <person name="Wittmann C."/>
            <person name="Bloecker H."/>
            <person name="Puehler A."/>
            <person name="Mueller R."/>
        </authorList>
    </citation>
    <scope>NUCLEOTIDE SEQUENCE [LARGE SCALE GENOMIC DNA]</scope>
    <source>
        <strain evidence="9">So ce56</strain>
    </source>
</reference>
<dbReference type="SUPFAM" id="SSF56801">
    <property type="entry name" value="Acetyl-CoA synthetase-like"/>
    <property type="match status" value="2"/>
</dbReference>
<keyword evidence="9" id="KW-1185">Reference proteome</keyword>
<dbReference type="PANTHER" id="PTHR45527:SF1">
    <property type="entry name" value="FATTY ACID SYNTHASE"/>
    <property type="match status" value="1"/>
</dbReference>
<dbReference type="InterPro" id="IPR023213">
    <property type="entry name" value="CAT-like_dom_sf"/>
</dbReference>
<dbReference type="SUPFAM" id="SSF52777">
    <property type="entry name" value="CoA-dependent acyltransferases"/>
    <property type="match status" value="6"/>
</dbReference>
<protein>
    <submittedName>
        <fullName evidence="8">Non-ribosomal peptide synthetase</fullName>
    </submittedName>
</protein>
<dbReference type="GO" id="GO:0044550">
    <property type="term" value="P:secondary metabolite biosynthetic process"/>
    <property type="evidence" value="ECO:0007669"/>
    <property type="project" value="UniProtKB-ARBA"/>
</dbReference>
<dbReference type="CDD" id="cd05930">
    <property type="entry name" value="A_NRPS"/>
    <property type="match status" value="2"/>
</dbReference>
<feature type="compositionally biased region" description="Pro residues" evidence="6">
    <location>
        <begin position="1095"/>
        <end position="1106"/>
    </location>
</feature>
<dbReference type="Gene3D" id="1.10.1200.10">
    <property type="entry name" value="ACP-like"/>
    <property type="match status" value="2"/>
</dbReference>
<dbReference type="NCBIfam" id="NF003417">
    <property type="entry name" value="PRK04813.1"/>
    <property type="match status" value="2"/>
</dbReference>
<dbReference type="SUPFAM" id="SSF47336">
    <property type="entry name" value="ACP-like"/>
    <property type="match status" value="2"/>
</dbReference>
<dbReference type="InterPro" id="IPR025110">
    <property type="entry name" value="AMP-bd_C"/>
</dbReference>
<dbReference type="PROSITE" id="PS50075">
    <property type="entry name" value="CARRIER"/>
    <property type="match status" value="2"/>
</dbReference>
<dbReference type="Gene3D" id="3.30.300.30">
    <property type="match status" value="2"/>
</dbReference>
<dbReference type="Proteomes" id="UP000002139">
    <property type="component" value="Chromosome"/>
</dbReference>
<dbReference type="Gene3D" id="3.60.130.10">
    <property type="entry name" value="Clavaminate synthase-like"/>
    <property type="match status" value="1"/>
</dbReference>
<dbReference type="FunFam" id="2.30.38.10:FF:000001">
    <property type="entry name" value="Non-ribosomal peptide synthetase PvdI"/>
    <property type="match status" value="1"/>
</dbReference>
<dbReference type="OrthoDB" id="9757540at2"/>
<dbReference type="FunFam" id="3.30.300.30:FF:000010">
    <property type="entry name" value="Enterobactin synthetase component F"/>
    <property type="match status" value="2"/>
</dbReference>
<evidence type="ECO:0000256" key="5">
    <source>
        <dbReference type="ARBA" id="ARBA00023002"/>
    </source>
</evidence>
<evidence type="ECO:0000313" key="8">
    <source>
        <dbReference type="EMBL" id="CAN98426.1"/>
    </source>
</evidence>
<dbReference type="InterPro" id="IPR003819">
    <property type="entry name" value="TauD/TfdA-like"/>
</dbReference>
<dbReference type="PANTHER" id="PTHR45527">
    <property type="entry name" value="NONRIBOSOMAL PEPTIDE SYNTHETASE"/>
    <property type="match status" value="1"/>
</dbReference>
<dbReference type="FunFam" id="3.40.50.980:FF:000001">
    <property type="entry name" value="Non-ribosomal peptide synthetase"/>
    <property type="match status" value="2"/>
</dbReference>
<dbReference type="CDD" id="cd19543">
    <property type="entry name" value="DCL_NRPS"/>
    <property type="match status" value="2"/>
</dbReference>
<feature type="compositionally biased region" description="Low complexity" evidence="6">
    <location>
        <begin position="2099"/>
        <end position="2117"/>
    </location>
</feature>
<dbReference type="STRING" id="448385.sce8256"/>
<dbReference type="GO" id="GO:0043041">
    <property type="term" value="P:amino acid activation for nonribosomal peptide biosynthetic process"/>
    <property type="evidence" value="ECO:0007669"/>
    <property type="project" value="TreeGrafter"/>
</dbReference>
<name>A9FNI0_SORC5</name>
<dbReference type="eggNOG" id="COG1020">
    <property type="taxonomic scope" value="Bacteria"/>
</dbReference>
<dbReference type="Gene3D" id="2.30.38.10">
    <property type="entry name" value="Luciferase, Domain 3"/>
    <property type="match status" value="1"/>
</dbReference>
<dbReference type="InterPro" id="IPR006162">
    <property type="entry name" value="Ppantetheine_attach_site"/>
</dbReference>
<dbReference type="SMART" id="SM00823">
    <property type="entry name" value="PKS_PP"/>
    <property type="match status" value="2"/>
</dbReference>
<dbReference type="Pfam" id="PF13193">
    <property type="entry name" value="AMP-binding_C"/>
    <property type="match status" value="2"/>
</dbReference>
<gene>
    <name evidence="8" type="ordered locus">sce8256</name>
</gene>
<dbReference type="GO" id="GO:0016706">
    <property type="term" value="F:2-oxoglutarate-dependent dioxygenase activity"/>
    <property type="evidence" value="ECO:0007669"/>
    <property type="project" value="UniProtKB-ARBA"/>
</dbReference>
<dbReference type="InterPro" id="IPR020845">
    <property type="entry name" value="AMP-binding_CS"/>
</dbReference>
<dbReference type="InterPro" id="IPR036736">
    <property type="entry name" value="ACP-like_sf"/>
</dbReference>
<dbReference type="EMBL" id="AM746676">
    <property type="protein sequence ID" value="CAN98426.1"/>
    <property type="molecule type" value="Genomic_DNA"/>
</dbReference>
<dbReference type="FunFam" id="3.30.559.10:FF:000012">
    <property type="entry name" value="Non-ribosomal peptide synthetase"/>
    <property type="match status" value="1"/>
</dbReference>
<keyword evidence="3" id="KW-0596">Phosphopantetheine</keyword>
<dbReference type="InterPro" id="IPR009081">
    <property type="entry name" value="PP-bd_ACP"/>
</dbReference>
<feature type="compositionally biased region" description="Low complexity" evidence="6">
    <location>
        <begin position="1075"/>
        <end position="1094"/>
    </location>
</feature>
<evidence type="ECO:0000259" key="7">
    <source>
        <dbReference type="PROSITE" id="PS50075"/>
    </source>
</evidence>
<dbReference type="InterPro" id="IPR020806">
    <property type="entry name" value="PKS_PP-bd"/>
</dbReference>
<dbReference type="Gene3D" id="3.40.50.980">
    <property type="match status" value="2"/>
</dbReference>
<feature type="domain" description="Carrier" evidence="7">
    <location>
        <begin position="997"/>
        <end position="1071"/>
    </location>
</feature>
<dbReference type="Gene3D" id="3.30.559.30">
    <property type="entry name" value="Nonribosomal peptide synthetase, condensation domain"/>
    <property type="match status" value="3"/>
</dbReference>
<dbReference type="InterPro" id="IPR042099">
    <property type="entry name" value="ANL_N_sf"/>
</dbReference>
<dbReference type="PROSITE" id="PS00455">
    <property type="entry name" value="AMP_BINDING"/>
    <property type="match status" value="2"/>
</dbReference>
<proteinExistence type="inferred from homology"/>